<reference evidence="1" key="1">
    <citation type="journal article" date="2014" name="Gene">
        <title>Genome-guided analysis of transformation efficiency and carbon dioxide assimilation by Moorella thermoacetica Y72.</title>
        <authorList>
            <person name="Tsukahara K."/>
            <person name="Kita A."/>
            <person name="Nakashimada Y."/>
            <person name="Hoshino T."/>
            <person name="Murakami K."/>
        </authorList>
    </citation>
    <scope>NUCLEOTIDE SEQUENCE [LARGE SCALE GENOMIC DNA]</scope>
    <source>
        <strain evidence="1">Y72</strain>
    </source>
</reference>
<accession>A0A0S6UEW1</accession>
<keyword evidence="1" id="KW-0418">Kinase</keyword>
<protein>
    <submittedName>
        <fullName evidence="1">Thymidylate kinase</fullName>
    </submittedName>
</protein>
<name>A0A0S6UEW1_NEOTH</name>
<keyword evidence="1" id="KW-0808">Transferase</keyword>
<dbReference type="GO" id="GO:0016301">
    <property type="term" value="F:kinase activity"/>
    <property type="evidence" value="ECO:0007669"/>
    <property type="project" value="UniProtKB-KW"/>
</dbReference>
<dbReference type="AlphaFoldDB" id="A0A0S6UEW1"/>
<organism evidence="1">
    <name type="scientific">Moorella thermoacetica Y72</name>
    <dbReference type="NCBI Taxonomy" id="1325331"/>
    <lineage>
        <taxon>Bacteria</taxon>
        <taxon>Bacillati</taxon>
        <taxon>Bacillota</taxon>
        <taxon>Clostridia</taxon>
        <taxon>Neomoorellales</taxon>
        <taxon>Neomoorellaceae</taxon>
        <taxon>Neomoorella</taxon>
    </lineage>
</organism>
<sequence>MSIVIRPVLNARPQPNIRGCFTMNLILTDLRTGAGKSITASGAGAVKDSRGPAWEVGEVLQGRVMGQWGAGSFILELEGREILARSPFLLSQGEVVSLQVQERQGSRYVVKLLSRAGLTTNDIPGEILARLGLKDTPLHRSLVQKFITHRLPLQLELLGQAKQALALLGREDEEGMEVVLQALKLGVLPRADVLKLLQEFMLGETDPEQAGMTRLVRFIPLLADLIDGLAGERGEETGLLYQELKELVASLVLQPEAGGVKVAEQLRNLLSSQLPAREGVSPFRSLPLNGLIEKLDGLLQALKNGMREKGQGGENSSQLLDTGKGIARQLAGHLLFQGCGGDNEFQSHLYFTLPLVRNNEVTTWGQLLIKKNGGGNNHVDRHNFNMSILVNTENLGSVLLDISVWQREVRVRGRVEKEWVGRLINESWPALQGAFARLGYHLHGYKWQLGIVPRRLLPWEMASGETGSWIGFLDKRV</sequence>
<dbReference type="EMBL" id="DF238840">
    <property type="protein sequence ID" value="GAF26740.1"/>
    <property type="molecule type" value="Genomic_DNA"/>
</dbReference>
<dbReference type="Proteomes" id="UP000063718">
    <property type="component" value="Unassembled WGS sequence"/>
</dbReference>
<evidence type="ECO:0000313" key="1">
    <source>
        <dbReference type="EMBL" id="GAF26740.1"/>
    </source>
</evidence>
<gene>
    <name evidence="1" type="ORF">MTY_2080</name>
</gene>
<proteinExistence type="predicted"/>